<keyword evidence="1" id="KW-0812">Transmembrane</keyword>
<keyword evidence="1" id="KW-0472">Membrane</keyword>
<protein>
    <recommendedName>
        <fullName evidence="2">TadE-like domain-containing protein</fullName>
    </recommendedName>
</protein>
<keyword evidence="1" id="KW-1133">Transmembrane helix</keyword>
<reference evidence="3" key="1">
    <citation type="submission" date="2023-07" db="EMBL/GenBank/DDBJ databases">
        <authorList>
            <person name="Pelsma A.J. K."/>
        </authorList>
    </citation>
    <scope>NUCLEOTIDE SEQUENCE</scope>
</reference>
<dbReference type="Pfam" id="PF07811">
    <property type="entry name" value="TadE"/>
    <property type="match status" value="1"/>
</dbReference>
<evidence type="ECO:0000259" key="2">
    <source>
        <dbReference type="Pfam" id="PF07811"/>
    </source>
</evidence>
<evidence type="ECO:0000313" key="3">
    <source>
        <dbReference type="EMBL" id="CAJ0867825.1"/>
    </source>
</evidence>
<feature type="domain" description="TadE-like" evidence="2">
    <location>
        <begin position="14"/>
        <end position="56"/>
    </location>
</feature>
<sequence length="178" mass="19082">MARTLASFIRDCRGVSAVEFGMVIFPFMLLIAGIFEVGLAYFRTTQLQNVAQNAARQLRLNAASATTAKAFQDKYVCTSTRQAGTLGSMFDCSKVVVIINTASSWAGASWGTPSDLAGATTSTSAATMPLPDHVGTVLVIYKAPMLFKSYQQVLGKMPKDATTYYPSGKAAFRVEPLT</sequence>
<evidence type="ECO:0000256" key="1">
    <source>
        <dbReference type="SAM" id="Phobius"/>
    </source>
</evidence>
<name>A0AA48RD91_9ZZZZ</name>
<organism evidence="3">
    <name type="scientific">freshwater sediment metagenome</name>
    <dbReference type="NCBI Taxonomy" id="556182"/>
    <lineage>
        <taxon>unclassified sequences</taxon>
        <taxon>metagenomes</taxon>
        <taxon>ecological metagenomes</taxon>
    </lineage>
</organism>
<feature type="transmembrane region" description="Helical" evidence="1">
    <location>
        <begin position="20"/>
        <end position="42"/>
    </location>
</feature>
<dbReference type="EMBL" id="OY288114">
    <property type="protein sequence ID" value="CAJ0867825.1"/>
    <property type="molecule type" value="Genomic_DNA"/>
</dbReference>
<gene>
    <name evidence="3" type="ORF">AMST5_01989</name>
</gene>
<dbReference type="AlphaFoldDB" id="A0AA48RD91"/>
<proteinExistence type="predicted"/>
<dbReference type="InterPro" id="IPR012495">
    <property type="entry name" value="TadE-like_dom"/>
</dbReference>
<accession>A0AA48RD91</accession>